<name>E3LQH2_CAERE</name>
<dbReference type="CDD" id="cd00333">
    <property type="entry name" value="MIP"/>
    <property type="match status" value="1"/>
</dbReference>
<feature type="transmembrane region" description="Helical" evidence="10">
    <location>
        <begin position="242"/>
        <end position="263"/>
    </location>
</feature>
<keyword evidence="11" id="KW-0732">Signal</keyword>
<feature type="compositionally biased region" description="Polar residues" evidence="9">
    <location>
        <begin position="332"/>
        <end position="344"/>
    </location>
</feature>
<keyword evidence="4 8" id="KW-0812">Transmembrane</keyword>
<evidence type="ECO:0000256" key="11">
    <source>
        <dbReference type="SAM" id="SignalP"/>
    </source>
</evidence>
<evidence type="ECO:0000256" key="9">
    <source>
        <dbReference type="SAM" id="MobiDB-lite"/>
    </source>
</evidence>
<evidence type="ECO:0000256" key="1">
    <source>
        <dbReference type="ARBA" id="ARBA00004141"/>
    </source>
</evidence>
<dbReference type="GO" id="GO:0015250">
    <property type="term" value="F:water channel activity"/>
    <property type="evidence" value="ECO:0007669"/>
    <property type="project" value="TreeGrafter"/>
</dbReference>
<feature type="signal peptide" evidence="11">
    <location>
        <begin position="1"/>
        <end position="21"/>
    </location>
</feature>
<dbReference type="SUPFAM" id="SSF81338">
    <property type="entry name" value="Aquaporin-like"/>
    <property type="match status" value="1"/>
</dbReference>
<dbReference type="AlphaFoldDB" id="E3LQH2"/>
<dbReference type="PRINTS" id="PR00783">
    <property type="entry name" value="MINTRINSICP"/>
</dbReference>
<dbReference type="EMBL" id="DS268413">
    <property type="protein sequence ID" value="EFP07711.1"/>
    <property type="molecule type" value="Genomic_DNA"/>
</dbReference>
<feature type="region of interest" description="Disordered" evidence="9">
    <location>
        <begin position="323"/>
        <end position="344"/>
    </location>
</feature>
<dbReference type="Gene3D" id="1.20.1080.10">
    <property type="entry name" value="Glycerol uptake facilitator protein"/>
    <property type="match status" value="1"/>
</dbReference>
<dbReference type="GO" id="GO:0015254">
    <property type="term" value="F:glycerol channel activity"/>
    <property type="evidence" value="ECO:0007669"/>
    <property type="project" value="TreeGrafter"/>
</dbReference>
<comment type="function">
    <text evidence="7">Aquaglyceroporin that may modulate the water content and osmolytes during anhydrobiosis.</text>
</comment>
<dbReference type="GO" id="GO:0016323">
    <property type="term" value="C:basolateral plasma membrane"/>
    <property type="evidence" value="ECO:0007669"/>
    <property type="project" value="EnsemblMetazoa"/>
</dbReference>
<feature type="chain" id="PRO_5003175230" evidence="11">
    <location>
        <begin position="22"/>
        <end position="344"/>
    </location>
</feature>
<gene>
    <name evidence="12" type="primary">Cre-aqp-1</name>
    <name evidence="12" type="ORF">CRE_26154</name>
</gene>
<evidence type="ECO:0000256" key="4">
    <source>
        <dbReference type="ARBA" id="ARBA00022692"/>
    </source>
</evidence>
<sequence>MCFSTLSILLISSAFFNVTSRLHLINLKSFQKIMTAKEDTLPERLRFHGVHTNILWRNLISEFFGTFLLCFIGLSIVFQFHAGGGKTTEWIGVNIGWGFAIMFAVMATARMSGGHLNPAVSLLLWSLGHLKLAWVPLYAIAQTAGAFVASLAMYSYYYGNFHFLIKKGHRKLFSEQFDAFDGGNRTILGATGTAGCFASYPSPNLGVWGPYIDQCVGTGVLAYFLCVVIDERNQIPKIWHPMFFGFLVMMIGTGFGMNIGYPINPARDLGPRLFSYFVYGPGVFHSPYTNYWIAPALAPFVGALVGGWFYHFSLGMHNPDIEETENAPIDQSPKSVEQQKLLQA</sequence>
<keyword evidence="6 10" id="KW-0472">Membrane</keyword>
<dbReference type="InterPro" id="IPR023271">
    <property type="entry name" value="Aquaporin-like"/>
</dbReference>
<accession>E3LQH2</accession>
<dbReference type="OMA" id="EWIGVNI"/>
<protein>
    <submittedName>
        <fullName evidence="12">CRE-AQP-1 protein</fullName>
    </submittedName>
</protein>
<dbReference type="PANTHER" id="PTHR43829:SF8">
    <property type="entry name" value="AQUAPORIN"/>
    <property type="match status" value="1"/>
</dbReference>
<dbReference type="FunCoup" id="E3LQH2">
    <property type="interactions" value="58"/>
</dbReference>
<dbReference type="eggNOG" id="KOG0224">
    <property type="taxonomic scope" value="Eukaryota"/>
</dbReference>
<reference evidence="12" key="1">
    <citation type="submission" date="2007-07" db="EMBL/GenBank/DDBJ databases">
        <title>PCAP assembly of the Caenorhabditis remanei genome.</title>
        <authorList>
            <consortium name="The Caenorhabditis remanei Sequencing Consortium"/>
            <person name="Wilson R.K."/>
        </authorList>
    </citation>
    <scope>NUCLEOTIDE SEQUENCE [LARGE SCALE GENOMIC DNA]</scope>
    <source>
        <strain evidence="12">PB4641</strain>
    </source>
</reference>
<evidence type="ECO:0000313" key="12">
    <source>
        <dbReference type="EMBL" id="EFP07711.1"/>
    </source>
</evidence>
<proteinExistence type="inferred from homology"/>
<evidence type="ECO:0000313" key="13">
    <source>
        <dbReference type="Proteomes" id="UP000008281"/>
    </source>
</evidence>
<evidence type="ECO:0000256" key="7">
    <source>
        <dbReference type="ARBA" id="ARBA00045280"/>
    </source>
</evidence>
<dbReference type="InParanoid" id="E3LQH2"/>
<comment type="subcellular location">
    <subcellularLocation>
        <location evidence="1">Membrane</location>
        <topology evidence="1">Multi-pass membrane protein</topology>
    </subcellularLocation>
</comment>
<dbReference type="STRING" id="31234.E3LQH2"/>
<dbReference type="OrthoDB" id="3222at2759"/>
<evidence type="ECO:0000256" key="8">
    <source>
        <dbReference type="RuleBase" id="RU000477"/>
    </source>
</evidence>
<dbReference type="Pfam" id="PF00230">
    <property type="entry name" value="MIP"/>
    <property type="match status" value="1"/>
</dbReference>
<dbReference type="InterPro" id="IPR050363">
    <property type="entry name" value="MIP/Aquaporin"/>
</dbReference>
<comment type="similarity">
    <text evidence="2 8">Belongs to the MIP/aquaporin (TC 1.A.8) family.</text>
</comment>
<organism evidence="13">
    <name type="scientific">Caenorhabditis remanei</name>
    <name type="common">Caenorhabditis vulgaris</name>
    <dbReference type="NCBI Taxonomy" id="31234"/>
    <lineage>
        <taxon>Eukaryota</taxon>
        <taxon>Metazoa</taxon>
        <taxon>Ecdysozoa</taxon>
        <taxon>Nematoda</taxon>
        <taxon>Chromadorea</taxon>
        <taxon>Rhabditida</taxon>
        <taxon>Rhabditina</taxon>
        <taxon>Rhabditomorpha</taxon>
        <taxon>Rhabditoidea</taxon>
        <taxon>Rhabditidae</taxon>
        <taxon>Peloderinae</taxon>
        <taxon>Caenorhabditis</taxon>
    </lineage>
</organism>
<feature type="transmembrane region" description="Helical" evidence="10">
    <location>
        <begin position="132"/>
        <end position="157"/>
    </location>
</feature>
<feature type="transmembrane region" description="Helical" evidence="10">
    <location>
        <begin position="54"/>
        <end position="78"/>
    </location>
</feature>
<dbReference type="GO" id="GO:0045087">
    <property type="term" value="P:innate immune response"/>
    <property type="evidence" value="ECO:0007669"/>
    <property type="project" value="EnsemblMetazoa"/>
</dbReference>
<dbReference type="HOGENOM" id="CLU_020019_9_1_1"/>
<keyword evidence="5 10" id="KW-1133">Transmembrane helix</keyword>
<dbReference type="PANTHER" id="PTHR43829">
    <property type="entry name" value="AQUAPORIN OR AQUAGLYCEROPORIN RELATED"/>
    <property type="match status" value="1"/>
</dbReference>
<dbReference type="FunFam" id="1.20.1080.10:FF:000035">
    <property type="entry name" value="AQuaPorin or aquaglyceroporin related"/>
    <property type="match status" value="1"/>
</dbReference>
<evidence type="ECO:0000256" key="5">
    <source>
        <dbReference type="ARBA" id="ARBA00022989"/>
    </source>
</evidence>
<evidence type="ECO:0000256" key="10">
    <source>
        <dbReference type="SAM" id="Phobius"/>
    </source>
</evidence>
<dbReference type="InterPro" id="IPR000425">
    <property type="entry name" value="MIP"/>
</dbReference>
<keyword evidence="13" id="KW-1185">Reference proteome</keyword>
<evidence type="ECO:0000256" key="3">
    <source>
        <dbReference type="ARBA" id="ARBA00022448"/>
    </source>
</evidence>
<dbReference type="GO" id="GO:0050829">
    <property type="term" value="P:defense response to Gram-negative bacterium"/>
    <property type="evidence" value="ECO:0007669"/>
    <property type="project" value="EnsemblMetazoa"/>
</dbReference>
<evidence type="ECO:0000256" key="6">
    <source>
        <dbReference type="ARBA" id="ARBA00023136"/>
    </source>
</evidence>
<dbReference type="Proteomes" id="UP000008281">
    <property type="component" value="Unassembled WGS sequence"/>
</dbReference>
<feature type="transmembrane region" description="Helical" evidence="10">
    <location>
        <begin position="291"/>
        <end position="310"/>
    </location>
</feature>
<keyword evidence="3 8" id="KW-0813">Transport</keyword>
<feature type="transmembrane region" description="Helical" evidence="10">
    <location>
        <begin position="90"/>
        <end position="112"/>
    </location>
</feature>
<evidence type="ECO:0000256" key="2">
    <source>
        <dbReference type="ARBA" id="ARBA00006175"/>
    </source>
</evidence>